<dbReference type="Proteomes" id="UP000299102">
    <property type="component" value="Unassembled WGS sequence"/>
</dbReference>
<name>A0A4C1ZP97_EUMVA</name>
<gene>
    <name evidence="1" type="ORF">EVAR_58218_1</name>
</gene>
<comment type="caution">
    <text evidence="1">The sequence shown here is derived from an EMBL/GenBank/DDBJ whole genome shotgun (WGS) entry which is preliminary data.</text>
</comment>
<evidence type="ECO:0000313" key="1">
    <source>
        <dbReference type="EMBL" id="GBP89558.1"/>
    </source>
</evidence>
<reference evidence="1 2" key="1">
    <citation type="journal article" date="2019" name="Commun. Biol.">
        <title>The bagworm genome reveals a unique fibroin gene that provides high tensile strength.</title>
        <authorList>
            <person name="Kono N."/>
            <person name="Nakamura H."/>
            <person name="Ohtoshi R."/>
            <person name="Tomita M."/>
            <person name="Numata K."/>
            <person name="Arakawa K."/>
        </authorList>
    </citation>
    <scope>NUCLEOTIDE SEQUENCE [LARGE SCALE GENOMIC DNA]</scope>
</reference>
<dbReference type="EMBL" id="BGZK01002008">
    <property type="protein sequence ID" value="GBP89558.1"/>
    <property type="molecule type" value="Genomic_DNA"/>
</dbReference>
<protein>
    <submittedName>
        <fullName evidence="1">Uncharacterized protein</fullName>
    </submittedName>
</protein>
<keyword evidence="2" id="KW-1185">Reference proteome</keyword>
<organism evidence="1 2">
    <name type="scientific">Eumeta variegata</name>
    <name type="common">Bagworm moth</name>
    <name type="synonym">Eumeta japonica</name>
    <dbReference type="NCBI Taxonomy" id="151549"/>
    <lineage>
        <taxon>Eukaryota</taxon>
        <taxon>Metazoa</taxon>
        <taxon>Ecdysozoa</taxon>
        <taxon>Arthropoda</taxon>
        <taxon>Hexapoda</taxon>
        <taxon>Insecta</taxon>
        <taxon>Pterygota</taxon>
        <taxon>Neoptera</taxon>
        <taxon>Endopterygota</taxon>
        <taxon>Lepidoptera</taxon>
        <taxon>Glossata</taxon>
        <taxon>Ditrysia</taxon>
        <taxon>Tineoidea</taxon>
        <taxon>Psychidae</taxon>
        <taxon>Oiketicinae</taxon>
        <taxon>Eumeta</taxon>
    </lineage>
</organism>
<evidence type="ECO:0000313" key="2">
    <source>
        <dbReference type="Proteomes" id="UP000299102"/>
    </source>
</evidence>
<dbReference type="AlphaFoldDB" id="A0A4C1ZP97"/>
<proteinExistence type="predicted"/>
<accession>A0A4C1ZP97</accession>
<sequence length="139" mass="15573">MDTTRHVGKLIIERKSPSLVDEAFVSEGRGPFDDGHNDMLSRSLSLVEGRSPLRERVLHLVIGTTRHVRKLIKERKFPSLVDEACATEGRGEVLHLVIDTTRHVRKLIIERKSSSLVDEAYVSEGRGPTFDDGHNTTCS</sequence>